<dbReference type="Pfam" id="PF13180">
    <property type="entry name" value="PDZ_2"/>
    <property type="match status" value="1"/>
</dbReference>
<feature type="domain" description="PDZ" evidence="2">
    <location>
        <begin position="484"/>
        <end position="562"/>
    </location>
</feature>
<feature type="signal peptide" evidence="1">
    <location>
        <begin position="1"/>
        <end position="24"/>
    </location>
</feature>
<dbReference type="SUPFAM" id="SSF55486">
    <property type="entry name" value="Metalloproteases ('zincins'), catalytic domain"/>
    <property type="match status" value="1"/>
</dbReference>
<dbReference type="PROSITE" id="PS50106">
    <property type="entry name" value="PDZ"/>
    <property type="match status" value="1"/>
</dbReference>
<name>A0ABM7VFP0_9BACT</name>
<evidence type="ECO:0000313" key="3">
    <source>
        <dbReference type="EMBL" id="BDC99777.1"/>
    </source>
</evidence>
<evidence type="ECO:0000259" key="2">
    <source>
        <dbReference type="PROSITE" id="PS50106"/>
    </source>
</evidence>
<sequence>MSKNLRLHSFLVLLLVALSSIAVAKPNVHYQLSMPMPQTHYFEVAFKVDNFRGQQAEVQMPVWAPGSYLVREFAGHVEGVKVTAQNGQELTFRKKDKATWVVNTKGNHSFTFSYKVYAYELSVRTSFIDASHAYINGTSVFMYLKGHKDLPIKLAITPAEGWSTISTAMDAGKEKNTFTAKDYDELADSPIEIGNQTVFDFTASGVKHTVAMYGQSNYDIPSLQVDMKKIVEQETAVFGGNPNEGSHYLFIVHNIENPGGGLEHKKSTTLQAERWQYGTDSGYKRFLSLVAHEYFHLWNVKRIRPEALGPFDYQHENYTSLLWVAEGVTTYYDDLLLLRSGAYTQEQYLSKLAATITRVENQPGSRVQSLASSSFDAWIKGYRTDENSYNSTISYYTKGVVVAALLDAIIIDGSKGKYKLDDVMKSLYQHYLKTGKGYDEALVKSTVEKYAKQNLDQFFADVIHGTKTIDYKKYFAAVGMNLTDAGLQAKKSPSLGVYFSNSGNDVVVRTVVRGGAGWNDGLNVHDEILAVDGVRMTMDNYKSVLSRMESGKAIDVLINRDGLLQTIKVTPQPMQTHQYKFSEMDKSTKQQEKLKAIWLAKND</sequence>
<dbReference type="InterPro" id="IPR001478">
    <property type="entry name" value="PDZ"/>
</dbReference>
<dbReference type="InterPro" id="IPR027268">
    <property type="entry name" value="Peptidase_M4/M1_CTD_sf"/>
</dbReference>
<dbReference type="SMART" id="SM00228">
    <property type="entry name" value="PDZ"/>
    <property type="match status" value="1"/>
</dbReference>
<dbReference type="Gene3D" id="1.10.390.10">
    <property type="entry name" value="Neutral Protease Domain 2"/>
    <property type="match status" value="1"/>
</dbReference>
<dbReference type="Pfam" id="PF05299">
    <property type="entry name" value="Peptidase_M61"/>
    <property type="match status" value="1"/>
</dbReference>
<protein>
    <submittedName>
        <fullName evidence="3">Peptidase M61</fullName>
    </submittedName>
</protein>
<dbReference type="Gene3D" id="2.30.42.10">
    <property type="match status" value="1"/>
</dbReference>
<accession>A0ABM7VFP0</accession>
<dbReference type="EMBL" id="AP025292">
    <property type="protein sequence ID" value="BDC99777.1"/>
    <property type="molecule type" value="Genomic_DNA"/>
</dbReference>
<dbReference type="RefSeq" id="WP_338397001.1">
    <property type="nucleotide sequence ID" value="NZ_AP025292.1"/>
</dbReference>
<dbReference type="Proteomes" id="UP001354989">
    <property type="component" value="Chromosome"/>
</dbReference>
<dbReference type="Gene3D" id="2.60.40.3650">
    <property type="match status" value="1"/>
</dbReference>
<reference evidence="3 4" key="1">
    <citation type="submission" date="2021-12" db="EMBL/GenBank/DDBJ databases">
        <title>Genome sequencing of bacteria with rrn-lacking chromosome and rrn-plasmid.</title>
        <authorList>
            <person name="Anda M."/>
            <person name="Iwasaki W."/>
        </authorList>
    </citation>
    <scope>NUCLEOTIDE SEQUENCE [LARGE SCALE GENOMIC DNA]</scope>
    <source>
        <strain evidence="3 4">NBRC 101262</strain>
    </source>
</reference>
<dbReference type="InterPro" id="IPR036034">
    <property type="entry name" value="PDZ_sf"/>
</dbReference>
<dbReference type="InterPro" id="IPR040756">
    <property type="entry name" value="Peptidase_M61_N"/>
</dbReference>
<dbReference type="InterPro" id="IPR007963">
    <property type="entry name" value="Peptidase_M61_catalytic"/>
</dbReference>
<dbReference type="SUPFAM" id="SSF50156">
    <property type="entry name" value="PDZ domain-like"/>
    <property type="match status" value="1"/>
</dbReference>
<dbReference type="Pfam" id="PF17899">
    <property type="entry name" value="Peptidase_M61_N"/>
    <property type="match status" value="1"/>
</dbReference>
<organism evidence="3 4">
    <name type="scientific">Persicobacter psychrovividus</name>
    <dbReference type="NCBI Taxonomy" id="387638"/>
    <lineage>
        <taxon>Bacteria</taxon>
        <taxon>Pseudomonadati</taxon>
        <taxon>Bacteroidota</taxon>
        <taxon>Cytophagia</taxon>
        <taxon>Cytophagales</taxon>
        <taxon>Persicobacteraceae</taxon>
        <taxon>Persicobacter</taxon>
    </lineage>
</organism>
<evidence type="ECO:0000313" key="4">
    <source>
        <dbReference type="Proteomes" id="UP001354989"/>
    </source>
</evidence>
<dbReference type="InterPro" id="IPR024191">
    <property type="entry name" value="Peptidase_M61"/>
</dbReference>
<feature type="chain" id="PRO_5047163023" evidence="1">
    <location>
        <begin position="25"/>
        <end position="603"/>
    </location>
</feature>
<gene>
    <name evidence="3" type="ORF">PEPS_20580</name>
</gene>
<proteinExistence type="predicted"/>
<keyword evidence="4" id="KW-1185">Reference proteome</keyword>
<evidence type="ECO:0000256" key="1">
    <source>
        <dbReference type="SAM" id="SignalP"/>
    </source>
</evidence>
<keyword evidence="1" id="KW-0732">Signal</keyword>
<dbReference type="PIRSF" id="PIRSF016493">
    <property type="entry name" value="Glycyl_aminpptds"/>
    <property type="match status" value="1"/>
</dbReference>